<evidence type="ECO:0000313" key="5">
    <source>
        <dbReference type="Proteomes" id="UP001629260"/>
    </source>
</evidence>
<name>A0ABW8XQW5_9FLAO</name>
<evidence type="ECO:0000256" key="1">
    <source>
        <dbReference type="ARBA" id="ARBA00009580"/>
    </source>
</evidence>
<comment type="caution">
    <text evidence="4">The sequence shown here is derived from an EMBL/GenBank/DDBJ whole genome shotgun (WGS) entry which is preliminary data.</text>
</comment>
<sequence>MKKNLFYVPLLAMFSGLQLSAQQKVFFQDSPNFRNFSEIVNAEGKKIKTNIYRSGSFSNLNEDEKKQFKNLHITTIVDFRNDFEITREPDYVPAESHIEVKNAPIGDIGSKSMQGFMKALAKPDFGAQQADSLMVDANKSFVANIADFKPFFESLKDDKSVVLFHCSAGKDRTGFAASMFLHILDVPKDEIMNDYLKSNEAVQYVDDKKLAMYGIPAEKMKLLMGVKASYLEAAWNDVAAKYGSVDNMLLKEFGIDASTKQLIKNKYLIN</sequence>
<dbReference type="PROSITE" id="PS50056">
    <property type="entry name" value="TYR_PHOSPHATASE_2"/>
    <property type="match status" value="1"/>
</dbReference>
<accession>A0ABW8XQW5</accession>
<gene>
    <name evidence="4" type="ORF">ABS764_03920</name>
</gene>
<protein>
    <submittedName>
        <fullName evidence="4">Tyrosine-protein phosphatase</fullName>
        <ecNumber evidence="4">3.1.3.48</ecNumber>
    </submittedName>
</protein>
<evidence type="ECO:0000313" key="4">
    <source>
        <dbReference type="EMBL" id="MFL9829990.1"/>
    </source>
</evidence>
<keyword evidence="2" id="KW-0732">Signal</keyword>
<organism evidence="4 5">
    <name type="scientific">Flavobacterium plantiphilum</name>
    <dbReference type="NCBI Taxonomy" id="3163297"/>
    <lineage>
        <taxon>Bacteria</taxon>
        <taxon>Pseudomonadati</taxon>
        <taxon>Bacteroidota</taxon>
        <taxon>Flavobacteriia</taxon>
        <taxon>Flavobacteriales</taxon>
        <taxon>Flavobacteriaceae</taxon>
        <taxon>Flavobacterium</taxon>
    </lineage>
</organism>
<feature type="signal peptide" evidence="2">
    <location>
        <begin position="1"/>
        <end position="21"/>
    </location>
</feature>
<feature type="domain" description="Tyrosine specific protein phosphatases" evidence="3">
    <location>
        <begin position="139"/>
        <end position="220"/>
    </location>
</feature>
<keyword evidence="4" id="KW-0378">Hydrolase</keyword>
<dbReference type="Proteomes" id="UP001629260">
    <property type="component" value="Unassembled WGS sequence"/>
</dbReference>
<dbReference type="InterPro" id="IPR029021">
    <property type="entry name" value="Prot-tyrosine_phosphatase-like"/>
</dbReference>
<dbReference type="EC" id="3.1.3.48" evidence="4"/>
<feature type="chain" id="PRO_5045656522" evidence="2">
    <location>
        <begin position="22"/>
        <end position="270"/>
    </location>
</feature>
<dbReference type="PANTHER" id="PTHR31126:SF1">
    <property type="entry name" value="TYROSINE SPECIFIC PROTEIN PHOSPHATASES DOMAIN-CONTAINING PROTEIN"/>
    <property type="match status" value="1"/>
</dbReference>
<dbReference type="EMBL" id="JBELQA010000002">
    <property type="protein sequence ID" value="MFL9829990.1"/>
    <property type="molecule type" value="Genomic_DNA"/>
</dbReference>
<dbReference type="InterPro" id="IPR026893">
    <property type="entry name" value="Tyr/Ser_Pase_IphP-type"/>
</dbReference>
<dbReference type="RefSeq" id="WP_408080182.1">
    <property type="nucleotide sequence ID" value="NZ_JBELQA010000002.1"/>
</dbReference>
<dbReference type="PANTHER" id="PTHR31126">
    <property type="entry name" value="TYROSINE-PROTEIN PHOSPHATASE"/>
    <property type="match status" value="1"/>
</dbReference>
<dbReference type="Pfam" id="PF13350">
    <property type="entry name" value="Y_phosphatase3"/>
    <property type="match status" value="1"/>
</dbReference>
<keyword evidence="5" id="KW-1185">Reference proteome</keyword>
<comment type="similarity">
    <text evidence="1">Belongs to the protein-tyrosine phosphatase family.</text>
</comment>
<dbReference type="InterPro" id="IPR016130">
    <property type="entry name" value="Tyr_Pase_AS"/>
</dbReference>
<evidence type="ECO:0000256" key="2">
    <source>
        <dbReference type="SAM" id="SignalP"/>
    </source>
</evidence>
<evidence type="ECO:0000259" key="3">
    <source>
        <dbReference type="PROSITE" id="PS50056"/>
    </source>
</evidence>
<dbReference type="SUPFAM" id="SSF52799">
    <property type="entry name" value="(Phosphotyrosine protein) phosphatases II"/>
    <property type="match status" value="1"/>
</dbReference>
<dbReference type="InterPro" id="IPR000387">
    <property type="entry name" value="Tyr_Pase_dom"/>
</dbReference>
<proteinExistence type="inferred from homology"/>
<dbReference type="GO" id="GO:0004725">
    <property type="term" value="F:protein tyrosine phosphatase activity"/>
    <property type="evidence" value="ECO:0007669"/>
    <property type="project" value="UniProtKB-EC"/>
</dbReference>
<dbReference type="PROSITE" id="PS00383">
    <property type="entry name" value="TYR_PHOSPHATASE_1"/>
    <property type="match status" value="1"/>
</dbReference>
<reference evidence="4 5" key="1">
    <citation type="submission" date="2024-06" db="EMBL/GenBank/DDBJ databases">
        <authorList>
            <person name="Kaempfer P."/>
            <person name="Viver T."/>
        </authorList>
    </citation>
    <scope>NUCLEOTIDE SEQUENCE [LARGE SCALE GENOMIC DNA]</scope>
    <source>
        <strain evidence="4 5">ST-87</strain>
    </source>
</reference>
<dbReference type="Gene3D" id="3.90.190.10">
    <property type="entry name" value="Protein tyrosine phosphatase superfamily"/>
    <property type="match status" value="1"/>
</dbReference>